<accession>A0A3L8DJB7</accession>
<evidence type="ECO:0000256" key="1">
    <source>
        <dbReference type="SAM" id="Phobius"/>
    </source>
</evidence>
<reference evidence="3 4" key="1">
    <citation type="journal article" date="2018" name="Genome Res.">
        <title>The genomic architecture and molecular evolution of ant odorant receptors.</title>
        <authorList>
            <person name="McKenzie S.K."/>
            <person name="Kronauer D.J.C."/>
        </authorList>
    </citation>
    <scope>NUCLEOTIDE SEQUENCE [LARGE SCALE GENOMIC DNA]</scope>
    <source>
        <strain evidence="3">Clonal line C1</strain>
    </source>
</reference>
<comment type="caution">
    <text evidence="3">The sequence shown here is derived from an EMBL/GenBank/DDBJ whole genome shotgun (WGS) entry which is preliminary data.</text>
</comment>
<feature type="transmembrane region" description="Helical" evidence="1">
    <location>
        <begin position="573"/>
        <end position="590"/>
    </location>
</feature>
<feature type="transmembrane region" description="Helical" evidence="1">
    <location>
        <begin position="681"/>
        <end position="699"/>
    </location>
</feature>
<gene>
    <name evidence="3" type="ORF">DMN91_007120</name>
</gene>
<dbReference type="InterPro" id="IPR006621">
    <property type="entry name" value="Nose-resist-to-fluoxetine_N"/>
</dbReference>
<dbReference type="Pfam" id="PF01757">
    <property type="entry name" value="Acyl_transf_3"/>
    <property type="match status" value="1"/>
</dbReference>
<keyword evidence="1" id="KW-0812">Transmembrane</keyword>
<dbReference type="PANTHER" id="PTHR11161">
    <property type="entry name" value="O-ACYLTRANSFERASE"/>
    <property type="match status" value="1"/>
</dbReference>
<feature type="transmembrane region" description="Helical" evidence="1">
    <location>
        <begin position="21"/>
        <end position="42"/>
    </location>
</feature>
<feature type="transmembrane region" description="Helical" evidence="1">
    <location>
        <begin position="388"/>
        <end position="411"/>
    </location>
</feature>
<dbReference type="PANTHER" id="PTHR11161:SF71">
    <property type="entry name" value="NOSE RESISTANT-TO-FLUOXETINE PROTEIN N-TERMINAL DOMAIN-CONTAINING PROTEIN"/>
    <property type="match status" value="1"/>
</dbReference>
<dbReference type="Proteomes" id="UP000279307">
    <property type="component" value="Chromosome 7"/>
</dbReference>
<protein>
    <recommendedName>
        <fullName evidence="2">Nose resistant-to-fluoxetine protein N-terminal domain-containing protein</fullName>
    </recommendedName>
</protein>
<feature type="transmembrane region" description="Helical" evidence="1">
    <location>
        <begin position="348"/>
        <end position="368"/>
    </location>
</feature>
<keyword evidence="1" id="KW-0472">Membrane</keyword>
<dbReference type="Pfam" id="PF20146">
    <property type="entry name" value="NRF"/>
    <property type="match status" value="1"/>
</dbReference>
<evidence type="ECO:0000259" key="2">
    <source>
        <dbReference type="SMART" id="SM00703"/>
    </source>
</evidence>
<organism evidence="3 4">
    <name type="scientific">Ooceraea biroi</name>
    <name type="common">Clonal raider ant</name>
    <name type="synonym">Cerapachys biroi</name>
    <dbReference type="NCBI Taxonomy" id="2015173"/>
    <lineage>
        <taxon>Eukaryota</taxon>
        <taxon>Metazoa</taxon>
        <taxon>Ecdysozoa</taxon>
        <taxon>Arthropoda</taxon>
        <taxon>Hexapoda</taxon>
        <taxon>Insecta</taxon>
        <taxon>Pterygota</taxon>
        <taxon>Neoptera</taxon>
        <taxon>Endopterygota</taxon>
        <taxon>Hymenoptera</taxon>
        <taxon>Apocrita</taxon>
        <taxon>Aculeata</taxon>
        <taxon>Formicoidea</taxon>
        <taxon>Formicidae</taxon>
        <taxon>Dorylinae</taxon>
        <taxon>Ooceraea</taxon>
    </lineage>
</organism>
<evidence type="ECO:0000313" key="4">
    <source>
        <dbReference type="Proteomes" id="UP000279307"/>
    </source>
</evidence>
<dbReference type="SMART" id="SM00703">
    <property type="entry name" value="NRF"/>
    <property type="match status" value="1"/>
</dbReference>
<dbReference type="InterPro" id="IPR002656">
    <property type="entry name" value="Acyl_transf_3_dom"/>
</dbReference>
<dbReference type="OrthoDB" id="10006435at2759"/>
<dbReference type="GO" id="GO:0016747">
    <property type="term" value="F:acyltransferase activity, transferring groups other than amino-acyl groups"/>
    <property type="evidence" value="ECO:0007669"/>
    <property type="project" value="InterPro"/>
</dbReference>
<feature type="transmembrane region" description="Helical" evidence="1">
    <location>
        <begin position="602"/>
        <end position="627"/>
    </location>
</feature>
<name>A0A3L8DJB7_OOCBI</name>
<sequence>MEFSLPRVRELSGYRHRSIMLIYMLSYVSIVVLLGISSSHSFEQFEQSCSALKQCKTKNYSNKWADPKDISEINYHNEQYFIHKKVFYPMNLPLLPITFAQSEYLPNGQCKKDVRLFLKELRNETLWAMQMFDASSKYPDGILYGNTKHLGNFDECYNLQVDVRENSGNDKITGRYCLVDLQHQRKKISVSRNIVHKPFTSDFDPKGSFWDAIEERGNPHRIRRDFLQLALCVPSACSAEDVETVLKSSIEKINKKNNIEIQITVDKNFCQAAVEASNSVAGARIYCILMLSLLILIIVATWLDNEVNNNESSISWFRKTILCFSARRNWKTISQKNYFHPGMDSIHLLRFILTVSIMTGHFTLQYYANPTNNFFDIERCSVMLIYIFYANGAVIIDIFFTASAILVTYQLLKNLDRKKQLNFFNNVLSRYFRLTPSYMTVIFFHAWILPFLGSGPFWKHEIEKESIRCATNWWTNLLYINNYVKSTEMCMFQSWYLSANFQFFILNQFIIYAFWRMSRKIGYFFLGTLTIASCLIPFVAAYSYNIMPVLLILPRMHKLEDIPYYLQYYIKPHMRASAYLIGIIAGAIIHDHQQIKWRMSKFWSHMLVIPLPLTVIIAFQLWSYRILVPYAECSLFENASYAFCFRLIPALSICTIIVVLSTGSQLEFYHNIFTPRWVQPLAVLTYGVFLIADTFNAYHTGQARSAKMYSCFNIVWETISNVVISFTVSLFMVICVELPFRQLAKQYSLRKNNEANTKY</sequence>
<dbReference type="EMBL" id="QOIP01000007">
    <property type="protein sequence ID" value="RLU20510.1"/>
    <property type="molecule type" value="Genomic_DNA"/>
</dbReference>
<proteinExistence type="predicted"/>
<keyword evidence="1" id="KW-1133">Transmembrane helix</keyword>
<feature type="domain" description="Nose resistant-to-fluoxetine protein N-terminal" evidence="2">
    <location>
        <begin position="107"/>
        <end position="272"/>
    </location>
</feature>
<feature type="transmembrane region" description="Helical" evidence="1">
    <location>
        <begin position="522"/>
        <end position="553"/>
    </location>
</feature>
<dbReference type="AlphaFoldDB" id="A0A3L8DJB7"/>
<feature type="transmembrane region" description="Helical" evidence="1">
    <location>
        <begin position="431"/>
        <end position="449"/>
    </location>
</feature>
<feature type="transmembrane region" description="Helical" evidence="1">
    <location>
        <begin position="719"/>
        <end position="740"/>
    </location>
</feature>
<feature type="transmembrane region" description="Helical" evidence="1">
    <location>
        <begin position="283"/>
        <end position="303"/>
    </location>
</feature>
<feature type="transmembrane region" description="Helical" evidence="1">
    <location>
        <begin position="639"/>
        <end position="660"/>
    </location>
</feature>
<evidence type="ECO:0000313" key="3">
    <source>
        <dbReference type="EMBL" id="RLU20510.1"/>
    </source>
</evidence>
<dbReference type="InterPro" id="IPR052728">
    <property type="entry name" value="O2_lipid_transport_reg"/>
</dbReference>
<feature type="transmembrane region" description="Helical" evidence="1">
    <location>
        <begin position="495"/>
        <end position="515"/>
    </location>
</feature>